<accession>A0A3M7Q258</accession>
<evidence type="ECO:0000313" key="1">
    <source>
        <dbReference type="EMBL" id="RNA05239.1"/>
    </source>
</evidence>
<comment type="caution">
    <text evidence="1">The sequence shown here is derived from an EMBL/GenBank/DDBJ whole genome shotgun (WGS) entry which is preliminary data.</text>
</comment>
<dbReference type="AlphaFoldDB" id="A0A3M7Q258"/>
<reference evidence="1 2" key="1">
    <citation type="journal article" date="2018" name="Sci. Rep.">
        <title>Genomic signatures of local adaptation to the degree of environmental predictability in rotifers.</title>
        <authorList>
            <person name="Franch-Gras L."/>
            <person name="Hahn C."/>
            <person name="Garcia-Roger E.M."/>
            <person name="Carmona M.J."/>
            <person name="Serra M."/>
            <person name="Gomez A."/>
        </authorList>
    </citation>
    <scope>NUCLEOTIDE SEQUENCE [LARGE SCALE GENOMIC DNA]</scope>
    <source>
        <strain evidence="1">HYR1</strain>
    </source>
</reference>
<name>A0A3M7Q258_BRAPC</name>
<dbReference type="EMBL" id="REGN01007812">
    <property type="protein sequence ID" value="RNA05239.1"/>
    <property type="molecule type" value="Genomic_DNA"/>
</dbReference>
<sequence>MLALLEKRIVKTFMLKLQENSEIFQIYCIRQPKKAISKLEEYLKMRFIFLAKDFNWHDSNNSWHDKLKLFVIVLSRKIIFISIKNISPLKIFF</sequence>
<evidence type="ECO:0000313" key="2">
    <source>
        <dbReference type="Proteomes" id="UP000276133"/>
    </source>
</evidence>
<dbReference type="Proteomes" id="UP000276133">
    <property type="component" value="Unassembled WGS sequence"/>
</dbReference>
<gene>
    <name evidence="1" type="ORF">BpHYR1_037428</name>
</gene>
<protein>
    <submittedName>
        <fullName evidence="1">Uncharacterized protein</fullName>
    </submittedName>
</protein>
<organism evidence="1 2">
    <name type="scientific">Brachionus plicatilis</name>
    <name type="common">Marine rotifer</name>
    <name type="synonym">Brachionus muelleri</name>
    <dbReference type="NCBI Taxonomy" id="10195"/>
    <lineage>
        <taxon>Eukaryota</taxon>
        <taxon>Metazoa</taxon>
        <taxon>Spiralia</taxon>
        <taxon>Gnathifera</taxon>
        <taxon>Rotifera</taxon>
        <taxon>Eurotatoria</taxon>
        <taxon>Monogononta</taxon>
        <taxon>Pseudotrocha</taxon>
        <taxon>Ploima</taxon>
        <taxon>Brachionidae</taxon>
        <taxon>Brachionus</taxon>
    </lineage>
</organism>
<proteinExistence type="predicted"/>
<keyword evidence="2" id="KW-1185">Reference proteome</keyword>